<organism evidence="2 3">
    <name type="scientific">Pedobacter polaris</name>
    <dbReference type="NCBI Taxonomy" id="2571273"/>
    <lineage>
        <taxon>Bacteria</taxon>
        <taxon>Pseudomonadati</taxon>
        <taxon>Bacteroidota</taxon>
        <taxon>Sphingobacteriia</taxon>
        <taxon>Sphingobacteriales</taxon>
        <taxon>Sphingobacteriaceae</taxon>
        <taxon>Pedobacter</taxon>
    </lineage>
</organism>
<evidence type="ECO:0000313" key="2">
    <source>
        <dbReference type="EMBL" id="TKC10825.1"/>
    </source>
</evidence>
<evidence type="ECO:0000313" key="3">
    <source>
        <dbReference type="Proteomes" id="UP000309488"/>
    </source>
</evidence>
<dbReference type="OrthoDB" id="878730at2"/>
<dbReference type="AlphaFoldDB" id="A0A4U1CUK7"/>
<evidence type="ECO:0000259" key="1">
    <source>
        <dbReference type="Pfam" id="PF15639"/>
    </source>
</evidence>
<keyword evidence="3" id="KW-1185">Reference proteome</keyword>
<gene>
    <name evidence="2" type="ORF">FA048_11690</name>
</gene>
<dbReference type="Pfam" id="PF15639">
    <property type="entry name" value="Tox-MPTase3"/>
    <property type="match status" value="1"/>
</dbReference>
<dbReference type="InterPro" id="IPR028913">
    <property type="entry name" value="Tox-MPTase3_dom"/>
</dbReference>
<dbReference type="Proteomes" id="UP000309488">
    <property type="component" value="Unassembled WGS sequence"/>
</dbReference>
<protein>
    <recommendedName>
        <fullName evidence="1">Tox-MPTase3 domain-containing protein</fullName>
    </recommendedName>
</protein>
<dbReference type="EMBL" id="SWBR01000002">
    <property type="protein sequence ID" value="TKC10825.1"/>
    <property type="molecule type" value="Genomic_DNA"/>
</dbReference>
<proteinExistence type="predicted"/>
<sequence length="256" mass="29278">MLIDWFNSDPDAQLHLSAAEATFLNDNPTIANELLTHLNSEEREVKEFGKWAVGYLDDNRDVPFSDLTEMNNIPNSTINLPNLDVSELNNYPNFKALVTDLPNFLTRYPNILKALTYTTGFSEKKIKELMQPGKGPKVVVIHNLKDNKGNDIVGHYDSRTKTLQIDNDFVNELENNKTNFNYQKLGLIVTIATLHEFVHFGRDINNLPVEMTNIKGTIKEPGWYMEGHIQPPGAPGYLVPENAKEWLRYYRVKTKN</sequence>
<feature type="domain" description="Tox-MPTase3" evidence="1">
    <location>
        <begin position="91"/>
        <end position="207"/>
    </location>
</feature>
<accession>A0A4U1CUK7</accession>
<comment type="caution">
    <text evidence="2">The sequence shown here is derived from an EMBL/GenBank/DDBJ whole genome shotgun (WGS) entry which is preliminary data.</text>
</comment>
<dbReference type="RefSeq" id="WP_136841040.1">
    <property type="nucleotide sequence ID" value="NZ_SWBR01000002.1"/>
</dbReference>
<reference evidence="2 3" key="1">
    <citation type="submission" date="2019-04" db="EMBL/GenBank/DDBJ databases">
        <title>Pedobacter sp. RP-3-22 sp. nov., isolated from Arctic soil.</title>
        <authorList>
            <person name="Dahal R.H."/>
            <person name="Kim D.-U."/>
        </authorList>
    </citation>
    <scope>NUCLEOTIDE SEQUENCE [LARGE SCALE GENOMIC DNA]</scope>
    <source>
        <strain evidence="2 3">RP-3-22</strain>
    </source>
</reference>
<name>A0A4U1CUK7_9SPHI</name>